<evidence type="ECO:0000313" key="3">
    <source>
        <dbReference type="EMBL" id="SEM85480.1"/>
    </source>
</evidence>
<proteinExistence type="predicted"/>
<dbReference type="SUPFAM" id="SSF101801">
    <property type="entry name" value="Surface presentation of antigens (SPOA)"/>
    <property type="match status" value="1"/>
</dbReference>
<organism evidence="3 4">
    <name type="scientific">Gemmobacter aquatilis</name>
    <dbReference type="NCBI Taxonomy" id="933059"/>
    <lineage>
        <taxon>Bacteria</taxon>
        <taxon>Pseudomonadati</taxon>
        <taxon>Pseudomonadota</taxon>
        <taxon>Alphaproteobacteria</taxon>
        <taxon>Rhodobacterales</taxon>
        <taxon>Paracoccaceae</taxon>
        <taxon>Gemmobacter</taxon>
    </lineage>
</organism>
<protein>
    <submittedName>
        <fullName evidence="3">Flagellar motor switch protein FliM</fullName>
    </submittedName>
</protein>
<accession>A0A1H8BRH6</accession>
<evidence type="ECO:0000259" key="2">
    <source>
        <dbReference type="Pfam" id="PF01052"/>
    </source>
</evidence>
<keyword evidence="3" id="KW-0282">Flagellum</keyword>
<keyword evidence="3" id="KW-0969">Cilium</keyword>
<evidence type="ECO:0000313" key="4">
    <source>
        <dbReference type="Proteomes" id="UP000198761"/>
    </source>
</evidence>
<dbReference type="Pfam" id="PF01052">
    <property type="entry name" value="FliMN_C"/>
    <property type="match status" value="1"/>
</dbReference>
<feature type="region of interest" description="Disordered" evidence="1">
    <location>
        <begin position="291"/>
        <end position="319"/>
    </location>
</feature>
<sequence>MDQGVIRRKLAGAQVAPLAGGGAERAWPLALARAARGQLDLAVEAGPVRAERLSLTELLDLPPERALIALLEGPREAMGVLVLSAEVLASLIEAQTLGRVLSQPVVARKPTRTDAAMVADLIDAALEELQQALLAEEDLVWTDGFRYSSVLDGARPLALMLEDAAFKVLRCECELGGARKGGLILALPAEGHGRRPHRAAPLPGPDPAQEDQFSAALAQEVMEAEAELIAVLGRVRLPLSGALALRVGDLLPLTGAALDGVELTGRDGRGLAQGKLGQQRGMRALRLTETQGTRGAGAAVTVPQRPAEPPLPLPRAASA</sequence>
<dbReference type="STRING" id="933059.SAMN04488103_102256"/>
<dbReference type="OrthoDB" id="7824563at2"/>
<name>A0A1H8BRH6_9RHOB</name>
<dbReference type="AlphaFoldDB" id="A0A1H8BRH6"/>
<evidence type="ECO:0000256" key="1">
    <source>
        <dbReference type="SAM" id="MobiDB-lite"/>
    </source>
</evidence>
<dbReference type="RefSeq" id="WP_091297926.1">
    <property type="nucleotide sequence ID" value="NZ_FOCE01000002.1"/>
</dbReference>
<keyword evidence="3" id="KW-0966">Cell projection</keyword>
<feature type="domain" description="Flagellar motor switch protein FliN-like C-terminal" evidence="2">
    <location>
        <begin position="219"/>
        <end position="289"/>
    </location>
</feature>
<dbReference type="InterPro" id="IPR036429">
    <property type="entry name" value="SpoA-like_sf"/>
</dbReference>
<keyword evidence="4" id="KW-1185">Reference proteome</keyword>
<gene>
    <name evidence="3" type="ORF">SAMN04488103_102256</name>
</gene>
<dbReference type="EMBL" id="FOCE01000002">
    <property type="protein sequence ID" value="SEM85480.1"/>
    <property type="molecule type" value="Genomic_DNA"/>
</dbReference>
<dbReference type="Gene3D" id="2.30.330.10">
    <property type="entry name" value="SpoA-like"/>
    <property type="match status" value="1"/>
</dbReference>
<dbReference type="Proteomes" id="UP000198761">
    <property type="component" value="Unassembled WGS sequence"/>
</dbReference>
<reference evidence="3 4" key="1">
    <citation type="submission" date="2016-10" db="EMBL/GenBank/DDBJ databases">
        <authorList>
            <person name="de Groot N.N."/>
        </authorList>
    </citation>
    <scope>NUCLEOTIDE SEQUENCE [LARGE SCALE GENOMIC DNA]</scope>
    <source>
        <strain evidence="3 4">DSM 3857</strain>
    </source>
</reference>
<dbReference type="InterPro" id="IPR001543">
    <property type="entry name" value="FliN-like_C"/>
</dbReference>